<evidence type="ECO:0000256" key="1">
    <source>
        <dbReference type="ARBA" id="ARBA00022741"/>
    </source>
</evidence>
<dbReference type="InterPro" id="IPR027417">
    <property type="entry name" value="P-loop_NTPase"/>
</dbReference>
<dbReference type="Pfam" id="PF00271">
    <property type="entry name" value="Helicase_C"/>
    <property type="match status" value="1"/>
</dbReference>
<dbReference type="SUPFAM" id="SSF52540">
    <property type="entry name" value="P-loop containing nucleoside triphosphate hydrolases"/>
    <property type="match status" value="2"/>
</dbReference>
<accession>A0A2X3C085</accession>
<dbReference type="PROSITE" id="PS51192">
    <property type="entry name" value="HELICASE_ATP_BIND_1"/>
    <property type="match status" value="1"/>
</dbReference>
<keyword evidence="5" id="KW-0378">Hydrolase</keyword>
<dbReference type="PANTHER" id="PTHR47957:SF3">
    <property type="entry name" value="ATP-DEPENDENT HELICASE HRQ1"/>
    <property type="match status" value="1"/>
</dbReference>
<dbReference type="GO" id="GO:0043138">
    <property type="term" value="F:3'-5' DNA helicase activity"/>
    <property type="evidence" value="ECO:0007669"/>
    <property type="project" value="TreeGrafter"/>
</dbReference>
<keyword evidence="5" id="KW-0347">Helicase</keyword>
<keyword evidence="2" id="KW-0067">ATP-binding</keyword>
<dbReference type="InterPro" id="IPR014001">
    <property type="entry name" value="Helicase_ATP-bd"/>
</dbReference>
<dbReference type="GO" id="GO:0036297">
    <property type="term" value="P:interstrand cross-link repair"/>
    <property type="evidence" value="ECO:0007669"/>
    <property type="project" value="TreeGrafter"/>
</dbReference>
<dbReference type="GO" id="GO:0003676">
    <property type="term" value="F:nucleic acid binding"/>
    <property type="evidence" value="ECO:0007669"/>
    <property type="project" value="InterPro"/>
</dbReference>
<feature type="domain" description="Helicase ATP-binding" evidence="3">
    <location>
        <begin position="100"/>
        <end position="377"/>
    </location>
</feature>
<dbReference type="PANTHER" id="PTHR47957">
    <property type="entry name" value="ATP-DEPENDENT HELICASE HRQ1"/>
    <property type="match status" value="1"/>
</dbReference>
<dbReference type="InterPro" id="IPR011545">
    <property type="entry name" value="DEAD/DEAH_box_helicase_dom"/>
</dbReference>
<dbReference type="RefSeq" id="WP_111945326.1">
    <property type="nucleotide sequence ID" value="NZ_CATNYA010000024.1"/>
</dbReference>
<sequence>MEKYSIKSTHNALKTKLKDYIVAQYLGESQLLMNYCRDKLDEEGILYSKPYIEANAAYKVMEDGILKADIPEDVRKILLDMSNRGLGVYKNPYKHQVQALESFYAGKDTFVATGTGSGKTECFMWPMISKIVSEGKKESWNKRGVRTLMLYPMNALVSDQIGRLRKMIGDTEGEFLNLFKNFNGNNARRPQFGMYTGRTPYPGEINSDKDKKLAETLTSDLLNKSDEVKEKLVEIGKYPAKYDLQEFVDMLYEGKHITNDNDAEMITRIEMQQLCPDILITNYSMLEYMLIRPVESKLWEETKRWLEFDKENKLTIVIDEAHMYKGSAGGEVALLIRRLLNKLNINNSRVNFILTSASVPKEEKEYIEKFIKDLTGNENKYNFNIISGIQKEFSFENLTEFDVNKLLKFDIDLLQCEEKERLNIINSLLKELDQKHDFDNYKECQIYLYDYLERIEPMIKILKECRNGGKSYDYLGENIFSDLDENNSKKAIEILIALGTIAKNKEGQVLFPARLHMMFRGIEGVYACSNPNCKEGIKSQGIKLGKIFINKSKDICDCCGSRVYELLNDRRCGALFLKSYIDTDSVEDGFMWSRIGTRFNQSIKEVHLYLIPDNIYYKRSKNIKVGWLNSITGNFSENDNVNKDECLRVAYENKEQKGKPDILTYYTCPKCKRSHLNITDFSTKGNEPFYNLVSEQLQIQPPTIFDNEKLKKTPNAGRKVLLFSDSRQRAATLAKDLTRASDDEAIRKVIVISSKKLEEWAKENNKLPTMDLLYIIFLEITHNNNLKLFYGNDEEVFKTDIDKISKKIDRAKRRNRKLQYDDLNNEFNNRPKLYNQGILKLLCSSYRSLSDLALCYVEPCNKNLIEEVEDDLDDNDVDMTIEEFNTLFSAWANLVMKDTYAIGDKIENKIRRNVKTSSFNRFGIDPDKGLNSILKTILKDRGFDEKSIGIIFKCLLKFANNFGNENEMFLNLNTITLKYAENSNWYYCKECSRVFSKTLWGRCTQCGSEHVELLNNEGLERLNFWRKPVINTLNNEFEKIRSINTEEHTAQLSHKDQRENLWSTTEDYEMRFQDVNINENVPVDILSCTTTMEVGIDIGSLTAVGLRNIPPMRENYQQRAGRAGRKSAAISTIVTYTDNGPHDNYYFNNPEAIISGEVRKPWIDVHNNKLINRHLAIVVLNEYMLKNNYSIEYTGINEFLDEILEDFLEYLDLYRLNKKDRDVLIPSNQEFDIDIFKAMLKKTLENLKEKVKNTPSEYLDERNNKKTVLDVFYEESIFPTYSFPKNIVGFYIEDKKGEKLLQKPDRSLDLAISEYAPGRLIVVNKVTYKSGGIYSHHSKIKKGFANKAARPYFENKEYFRPLYYCDNKICGWFDIEFPNSGECPFCKEKSIKQKYILKPWGFAPLNAESIPEAEADNEVSYSQEPCYSATPNQNDMKSFGFDNVRVAQRYNQSLIISNNGPEGKGFKVCKDCGAAVTGEQDFKGVKMPYKTSFPIKQCRHQEYEEVVLGTKFITDMAIFEFRLDKNIINTKREDNWVKSAGITVTEALLLAASRLLDIEFNEIKGGCRQREDENILLLDIFLFDSLSSGAGYSSEVANRANEILNEAKNILKSCKCDTSCQNCLNHFWNQRVQNDLDRNIGYQLIEWGENGKLANPISIEQQKNIFRPIQKIIEQDQNYNIDISKDIVISHNGNKKNIYIYPVMWNKSNKKIPKDSVAISDKLIINGFTEVISKIKGAL</sequence>
<dbReference type="Pfam" id="PF09369">
    <property type="entry name" value="MZB"/>
    <property type="match status" value="1"/>
</dbReference>
<evidence type="ECO:0000256" key="2">
    <source>
        <dbReference type="ARBA" id="ARBA00022840"/>
    </source>
</evidence>
<dbReference type="Proteomes" id="UP000250234">
    <property type="component" value="Unassembled WGS sequence"/>
</dbReference>
<dbReference type="PROSITE" id="PS51194">
    <property type="entry name" value="HELICASE_CTER"/>
    <property type="match status" value="1"/>
</dbReference>
<name>A0A2X3C085_CLOPF</name>
<dbReference type="InterPro" id="IPR001650">
    <property type="entry name" value="Helicase_C-like"/>
</dbReference>
<evidence type="ECO:0000259" key="3">
    <source>
        <dbReference type="PROSITE" id="PS51192"/>
    </source>
</evidence>
<dbReference type="SMART" id="SM00490">
    <property type="entry name" value="HELICc"/>
    <property type="match status" value="1"/>
</dbReference>
<evidence type="ECO:0000259" key="4">
    <source>
        <dbReference type="PROSITE" id="PS51194"/>
    </source>
</evidence>
<evidence type="ECO:0000313" key="5">
    <source>
        <dbReference type="EMBL" id="SQC06483.1"/>
    </source>
</evidence>
<keyword evidence="1" id="KW-0547">Nucleotide-binding</keyword>
<evidence type="ECO:0000313" key="6">
    <source>
        <dbReference type="Proteomes" id="UP000250234"/>
    </source>
</evidence>
<dbReference type="GO" id="GO:0006289">
    <property type="term" value="P:nucleotide-excision repair"/>
    <property type="evidence" value="ECO:0007669"/>
    <property type="project" value="TreeGrafter"/>
</dbReference>
<dbReference type="GO" id="GO:0005524">
    <property type="term" value="F:ATP binding"/>
    <property type="evidence" value="ECO:0007669"/>
    <property type="project" value="UniProtKB-KW"/>
</dbReference>
<dbReference type="SMART" id="SM00487">
    <property type="entry name" value="DEXDc"/>
    <property type="match status" value="1"/>
</dbReference>
<protein>
    <submittedName>
        <fullName evidence="5">DEAD/DEAH box helicase</fullName>
    </submittedName>
</protein>
<feature type="domain" description="Helicase C-terminal" evidence="4">
    <location>
        <begin position="1018"/>
        <end position="1171"/>
    </location>
</feature>
<reference evidence="5 6" key="1">
    <citation type="submission" date="2018-06" db="EMBL/GenBank/DDBJ databases">
        <authorList>
            <consortium name="Pathogen Informatics"/>
            <person name="Doyle S."/>
        </authorList>
    </citation>
    <scope>NUCLEOTIDE SEQUENCE [LARGE SCALE GENOMIC DNA]</scope>
    <source>
        <strain evidence="5 6">NCTC8081</strain>
    </source>
</reference>
<organism evidence="5 6">
    <name type="scientific">Clostridium perfringens</name>
    <dbReference type="NCBI Taxonomy" id="1502"/>
    <lineage>
        <taxon>Bacteria</taxon>
        <taxon>Bacillati</taxon>
        <taxon>Bacillota</taxon>
        <taxon>Clostridia</taxon>
        <taxon>Eubacteriales</taxon>
        <taxon>Clostridiaceae</taxon>
        <taxon>Clostridium</taxon>
    </lineage>
</organism>
<proteinExistence type="predicted"/>
<dbReference type="InterPro" id="IPR018973">
    <property type="entry name" value="MZB"/>
</dbReference>
<dbReference type="EMBL" id="UAWO01000002">
    <property type="protein sequence ID" value="SQC06483.1"/>
    <property type="molecule type" value="Genomic_DNA"/>
</dbReference>
<dbReference type="Gene3D" id="3.40.50.300">
    <property type="entry name" value="P-loop containing nucleotide triphosphate hydrolases"/>
    <property type="match status" value="2"/>
</dbReference>
<dbReference type="Pfam" id="PF00270">
    <property type="entry name" value="DEAD"/>
    <property type="match status" value="2"/>
</dbReference>
<gene>
    <name evidence="5" type="ORF">NCTC8081_00593</name>
</gene>